<dbReference type="GO" id="GO:0005384">
    <property type="term" value="F:manganese ion transmembrane transporter activity"/>
    <property type="evidence" value="ECO:0007669"/>
    <property type="project" value="TreeGrafter"/>
</dbReference>
<feature type="transmembrane region" description="Helical" evidence="7">
    <location>
        <begin position="239"/>
        <end position="257"/>
    </location>
</feature>
<evidence type="ECO:0000256" key="4">
    <source>
        <dbReference type="ARBA" id="ARBA00022989"/>
    </source>
</evidence>
<keyword evidence="10" id="KW-1185">Reference proteome</keyword>
<dbReference type="PROSITE" id="PS01214">
    <property type="entry name" value="UPF0016"/>
    <property type="match status" value="1"/>
</dbReference>
<evidence type="ECO:0000256" key="6">
    <source>
        <dbReference type="SAM" id="MobiDB-lite"/>
    </source>
</evidence>
<dbReference type="OrthoDB" id="442680at2759"/>
<feature type="transmembrane region" description="Helical" evidence="7">
    <location>
        <begin position="468"/>
        <end position="489"/>
    </location>
</feature>
<dbReference type="EMBL" id="KB932203">
    <property type="protein sequence ID" value="KCV71257.1"/>
    <property type="molecule type" value="Genomic_DNA"/>
</dbReference>
<protein>
    <recommendedName>
        <fullName evidence="11">GDT1 family protein</fullName>
    </recommendedName>
</protein>
<evidence type="ECO:0000256" key="3">
    <source>
        <dbReference type="ARBA" id="ARBA00022692"/>
    </source>
</evidence>
<evidence type="ECO:0000256" key="8">
    <source>
        <dbReference type="SAM" id="SignalP"/>
    </source>
</evidence>
<dbReference type="eggNOG" id="KOG2881">
    <property type="taxonomic scope" value="Eukaryota"/>
</dbReference>
<evidence type="ECO:0000313" key="10">
    <source>
        <dbReference type="Proteomes" id="UP000030693"/>
    </source>
</evidence>
<dbReference type="InterPro" id="IPR001727">
    <property type="entry name" value="GDT1-like"/>
</dbReference>
<dbReference type="AlphaFoldDB" id="A0A058ZCU3"/>
<comment type="subcellular location">
    <subcellularLocation>
        <location evidence="1">Membrane</location>
        <topology evidence="1">Multi-pass membrane protein</topology>
    </subcellularLocation>
</comment>
<dbReference type="PANTHER" id="PTHR12608:SF1">
    <property type="entry name" value="TRANSMEMBRANE PROTEIN 165"/>
    <property type="match status" value="1"/>
</dbReference>
<dbReference type="GeneID" id="20526932"/>
<dbReference type="Pfam" id="PF01169">
    <property type="entry name" value="GDT1"/>
    <property type="match status" value="2"/>
</dbReference>
<feature type="chain" id="PRO_5001566478" description="GDT1 family protein" evidence="8">
    <location>
        <begin position="29"/>
        <end position="493"/>
    </location>
</feature>
<dbReference type="GO" id="GO:0015085">
    <property type="term" value="F:calcium ion transmembrane transporter activity"/>
    <property type="evidence" value="ECO:0007669"/>
    <property type="project" value="TreeGrafter"/>
</dbReference>
<keyword evidence="8" id="KW-0732">Signal</keyword>
<evidence type="ECO:0000313" key="9">
    <source>
        <dbReference type="EMBL" id="KCV71257.1"/>
    </source>
</evidence>
<feature type="region of interest" description="Disordered" evidence="6">
    <location>
        <begin position="281"/>
        <end position="302"/>
    </location>
</feature>
<dbReference type="GO" id="GO:0032472">
    <property type="term" value="P:Golgi calcium ion transport"/>
    <property type="evidence" value="ECO:0007669"/>
    <property type="project" value="TreeGrafter"/>
</dbReference>
<dbReference type="GO" id="GO:0005794">
    <property type="term" value="C:Golgi apparatus"/>
    <property type="evidence" value="ECO:0007669"/>
    <property type="project" value="TreeGrafter"/>
</dbReference>
<feature type="transmembrane region" description="Helical" evidence="7">
    <location>
        <begin position="398"/>
        <end position="420"/>
    </location>
</feature>
<dbReference type="InterPro" id="IPR049555">
    <property type="entry name" value="GDT1-like_CS"/>
</dbReference>
<evidence type="ECO:0008006" key="11">
    <source>
        <dbReference type="Google" id="ProtNLM"/>
    </source>
</evidence>
<evidence type="ECO:0000256" key="2">
    <source>
        <dbReference type="ARBA" id="ARBA00009190"/>
    </source>
</evidence>
<keyword evidence="5 7" id="KW-0472">Membrane</keyword>
<sequence length="493" mass="51435">MAMMRRPTARLLGLLALALVLLGETGRAEVAAAPAEPLLGPRSDAELLLHRRSLSAAGSGAARPREFSFTLRDVLIEMAPEHRSSEGDLSSESGPLPLPRDRFVVGVLPGTRQKLSAPVLTPRGAAPTPGQADSDPGHWYWRADSSAPRYPVYSQTQGGPGDVGSPPASPVGFKRALLAGVAMTLASEIGDKTFFLAAILAMKLPRLHIWLGAWGALAFMTVLSCALGVAAPVLFPPWLVTWSAIALFLVCGVRGILEWRTMEEDASEELAEVEAEVKAHFKQDAEGPGSESSSTGPASMASAPSKAQVLDPELGLPADDAKGVAHAATSSTPAEVSSAARSVVRSLRACVAGVQQVLRPVTSLIPVAVLNTFMMVVVAEWGDRSQITTMALAAAQNIYGVTIGSLLGHAMCTGIAVVGGRLLAERVSIKAGTCKVPPRRRAFRFLPVPWPASGLTAPATPCASGHTVTLIGSVLFIMFGLFGAFRAVVPGAA</sequence>
<comment type="similarity">
    <text evidence="2">Belongs to the GDT1 family.</text>
</comment>
<reference evidence="9" key="1">
    <citation type="submission" date="2013-04" db="EMBL/GenBank/DDBJ databases">
        <title>The Genome Sequence of Fonticula alba ATCC 38817.</title>
        <authorList>
            <consortium name="The Broad Institute Genomics Platform"/>
            <person name="Russ C."/>
            <person name="Cuomo C."/>
            <person name="Burger G."/>
            <person name="Gray M.W."/>
            <person name="Holland P.W.H."/>
            <person name="King N."/>
            <person name="Lang F.B.F."/>
            <person name="Roger A.J."/>
            <person name="Ruiz-Trillo I."/>
            <person name="Brown M."/>
            <person name="Walker B."/>
            <person name="Young S."/>
            <person name="Zeng Q."/>
            <person name="Gargeya S."/>
            <person name="Fitzgerald M."/>
            <person name="Haas B."/>
            <person name="Abouelleil A."/>
            <person name="Allen A.W."/>
            <person name="Alvarado L."/>
            <person name="Arachchi H.M."/>
            <person name="Berlin A.M."/>
            <person name="Chapman S.B."/>
            <person name="Gainer-Dewar J."/>
            <person name="Goldberg J."/>
            <person name="Griggs A."/>
            <person name="Gujja S."/>
            <person name="Hansen M."/>
            <person name="Howarth C."/>
            <person name="Imamovic A."/>
            <person name="Ireland A."/>
            <person name="Larimer J."/>
            <person name="McCowan C."/>
            <person name="Murphy C."/>
            <person name="Pearson M."/>
            <person name="Poon T.W."/>
            <person name="Priest M."/>
            <person name="Roberts A."/>
            <person name="Saif S."/>
            <person name="Shea T."/>
            <person name="Sisk P."/>
            <person name="Sykes S."/>
            <person name="Wortman J."/>
            <person name="Nusbaum C."/>
            <person name="Birren B."/>
        </authorList>
    </citation>
    <scope>NUCLEOTIDE SEQUENCE [LARGE SCALE GENOMIC DNA]</scope>
    <source>
        <strain evidence="9">ATCC 38817</strain>
    </source>
</reference>
<feature type="transmembrane region" description="Helical" evidence="7">
    <location>
        <begin position="209"/>
        <end position="233"/>
    </location>
</feature>
<name>A0A058ZCU3_FONAL</name>
<proteinExistence type="inferred from homology"/>
<gene>
    <name evidence="9" type="ORF">H696_02207</name>
</gene>
<dbReference type="STRING" id="691883.A0A058ZCU3"/>
<feature type="compositionally biased region" description="Low complexity" evidence="6">
    <location>
        <begin position="287"/>
        <end position="302"/>
    </location>
</feature>
<dbReference type="GO" id="GO:0016020">
    <property type="term" value="C:membrane"/>
    <property type="evidence" value="ECO:0007669"/>
    <property type="project" value="UniProtKB-SubCell"/>
</dbReference>
<dbReference type="PANTHER" id="PTHR12608">
    <property type="entry name" value="TRANSMEMBRANE PROTEIN HTP-1 RELATED"/>
    <property type="match status" value="1"/>
</dbReference>
<keyword evidence="4 7" id="KW-1133">Transmembrane helix</keyword>
<dbReference type="GO" id="GO:0032468">
    <property type="term" value="P:Golgi calcium ion homeostasis"/>
    <property type="evidence" value="ECO:0007669"/>
    <property type="project" value="TreeGrafter"/>
</dbReference>
<keyword evidence="3 7" id="KW-0812">Transmembrane</keyword>
<organism evidence="9">
    <name type="scientific">Fonticula alba</name>
    <name type="common">Slime mold</name>
    <dbReference type="NCBI Taxonomy" id="691883"/>
    <lineage>
        <taxon>Eukaryota</taxon>
        <taxon>Rotosphaerida</taxon>
        <taxon>Fonticulaceae</taxon>
        <taxon>Fonticula</taxon>
    </lineage>
</organism>
<evidence type="ECO:0000256" key="1">
    <source>
        <dbReference type="ARBA" id="ARBA00004141"/>
    </source>
</evidence>
<feature type="signal peptide" evidence="8">
    <location>
        <begin position="1"/>
        <end position="28"/>
    </location>
</feature>
<evidence type="ECO:0000256" key="5">
    <source>
        <dbReference type="ARBA" id="ARBA00023136"/>
    </source>
</evidence>
<dbReference type="Proteomes" id="UP000030693">
    <property type="component" value="Unassembled WGS sequence"/>
</dbReference>
<evidence type="ECO:0000256" key="7">
    <source>
        <dbReference type="SAM" id="Phobius"/>
    </source>
</evidence>
<dbReference type="RefSeq" id="XP_009494383.1">
    <property type="nucleotide sequence ID" value="XM_009496108.1"/>
</dbReference>
<accession>A0A058ZCU3</accession>